<keyword evidence="3" id="KW-1185">Reference proteome</keyword>
<proteinExistence type="predicted"/>
<sequence length="206" mass="23322">MMKTYNEFLNESVLTEAGVRMTKDMWQAAYDKISGTKTTTEFFKNVYDMYGFDTSNQKEYYKASKAFKDIVAGGATKPAKPAKAPVAKPAAQAKVAAPKPTPKAEPVKEAPKPKIKFDTSTIVKKYNQLASLVSEIESETKHLVREFNTLRNGQHINNLDTPDLYRLYLTVEGLKYTQPMREEIDNKLRQARRLAGDAAQFEKTRK</sequence>
<reference evidence="2 3" key="2">
    <citation type="journal article" date="2011" name="Virol. J.">
        <title>Sequence characteristics of T4-like bacteriophage IME08 benome termini revealed by high throughput sequencing.</title>
        <authorList>
            <person name="Jiang X."/>
            <person name="Jiang H."/>
            <person name="Li C."/>
            <person name="Wang S."/>
            <person name="Mi Z."/>
            <person name="An X."/>
            <person name="Chen J."/>
            <person name="Tong Y."/>
        </authorList>
    </citation>
    <scope>NUCLEOTIDE SEQUENCE [LARGE SCALE GENOMIC DNA]</scope>
</reference>
<dbReference type="Proteomes" id="UP000201129">
    <property type="component" value="Segment"/>
</dbReference>
<reference evidence="2 3" key="1">
    <citation type="journal article" date="2011" name="Arch. Virol.">
        <title>The complete genome sequence of a novel T4-like bacteriophage, IME08.</title>
        <authorList>
            <person name="Jiang H."/>
            <person name="Jiang X."/>
            <person name="Wang S."/>
            <person name="Li C."/>
            <person name="Chen B."/>
            <person name="An X."/>
            <person name="Mi Z."/>
            <person name="Chen J."/>
            <person name="Tong Y."/>
        </authorList>
    </citation>
    <scope>NUCLEOTIDE SEQUENCE [LARGE SCALE GENOMIC DNA]</scope>
</reference>
<dbReference type="GeneID" id="9384608"/>
<dbReference type="RefSeq" id="YP_003734279.1">
    <property type="nucleotide sequence ID" value="NC_014260.1"/>
</dbReference>
<feature type="region of interest" description="Disordered" evidence="1">
    <location>
        <begin position="79"/>
        <end position="110"/>
    </location>
</feature>
<dbReference type="KEGG" id="vg:9384608"/>
<evidence type="ECO:0000313" key="2">
    <source>
        <dbReference type="EMBL" id="ADI55458.1"/>
    </source>
</evidence>
<organism evidence="2 3">
    <name type="scientific">Escherichia phage IME08</name>
    <dbReference type="NCBI Taxonomy" id="698728"/>
    <lineage>
        <taxon>Viruses</taxon>
        <taxon>Duplodnaviria</taxon>
        <taxon>Heunggongvirae</taxon>
        <taxon>Uroviricota</taxon>
        <taxon>Caudoviricetes</taxon>
        <taxon>Pantevenvirales</taxon>
        <taxon>Straboviridae</taxon>
        <taxon>Tevenvirinae</taxon>
        <taxon>Dhakavirus</taxon>
        <taxon>Dhakavirus ime08</taxon>
    </lineage>
</organism>
<evidence type="ECO:0000256" key="1">
    <source>
        <dbReference type="SAM" id="MobiDB-lite"/>
    </source>
</evidence>
<evidence type="ECO:0000313" key="3">
    <source>
        <dbReference type="Proteomes" id="UP000201129"/>
    </source>
</evidence>
<name>D7RME2_9CAUD</name>
<feature type="compositionally biased region" description="Low complexity" evidence="1">
    <location>
        <begin position="79"/>
        <end position="98"/>
    </location>
</feature>
<dbReference type="OrthoDB" id="15406at10239"/>
<accession>D7RME2</accession>
<dbReference type="EMBL" id="HM071924">
    <property type="protein sequence ID" value="ADI55458.1"/>
    <property type="molecule type" value="Genomic_DNA"/>
</dbReference>
<protein>
    <submittedName>
        <fullName evidence="2">Uncharacterized protein</fullName>
    </submittedName>
</protein>